<accession>A0ABZ2PJ95</accession>
<dbReference type="RefSeq" id="WP_338889843.1">
    <property type="nucleotide sequence ID" value="NZ_CP147846.1"/>
</dbReference>
<evidence type="ECO:0000313" key="1">
    <source>
        <dbReference type="EMBL" id="WXG69190.1"/>
    </source>
</evidence>
<dbReference type="EMBL" id="CP147846">
    <property type="protein sequence ID" value="WXG69190.1"/>
    <property type="molecule type" value="Genomic_DNA"/>
</dbReference>
<gene>
    <name evidence="1" type="ORF">WDS16_01080</name>
</gene>
<sequence length="121" mass="13042">MTIFELLPSLKAACRPRFDPAVWPPSTCYHLGRIMLDGVAVEDHADCYGTPSVLDGVLVTRVRSVIAGVVRIDGDCARPVDAEIASRHSVAPREFFALGDTKIELPSDVRAGDVLAVIPKT</sequence>
<proteinExistence type="predicted"/>
<evidence type="ECO:0000313" key="2">
    <source>
        <dbReference type="Proteomes" id="UP001432000"/>
    </source>
</evidence>
<name>A0ABZ2PJ95_9NOCA</name>
<dbReference type="Proteomes" id="UP001432000">
    <property type="component" value="Chromosome"/>
</dbReference>
<organism evidence="1 2">
    <name type="scientific">Rhodococcus sovatensis</name>
    <dbReference type="NCBI Taxonomy" id="1805840"/>
    <lineage>
        <taxon>Bacteria</taxon>
        <taxon>Bacillati</taxon>
        <taxon>Actinomycetota</taxon>
        <taxon>Actinomycetes</taxon>
        <taxon>Mycobacteriales</taxon>
        <taxon>Nocardiaceae</taxon>
        <taxon>Rhodococcus</taxon>
    </lineage>
</organism>
<protein>
    <submittedName>
        <fullName evidence="1">Uncharacterized protein</fullName>
    </submittedName>
</protein>
<keyword evidence="2" id="KW-1185">Reference proteome</keyword>
<reference evidence="1 2" key="1">
    <citation type="submission" date="2024-03" db="EMBL/GenBank/DDBJ databases">
        <title>Natural products discovery in diverse microorganisms through a two-stage MS feature dereplication strategy.</title>
        <authorList>
            <person name="Zhang R."/>
        </authorList>
    </citation>
    <scope>NUCLEOTIDE SEQUENCE [LARGE SCALE GENOMIC DNA]</scope>
    <source>
        <strain evidence="1 2">18930</strain>
    </source>
</reference>